<comment type="function">
    <text evidence="7">Catalyzes the methyl esterification of L-isoaspartyl residues in peptides and proteins that result from spontaneous decomposition of normal L-aspartyl and L-asparaginyl residues. It plays a role in the repair and/or degradation of damaged proteins.</text>
</comment>
<dbReference type="GO" id="GO:0030091">
    <property type="term" value="P:protein repair"/>
    <property type="evidence" value="ECO:0007669"/>
    <property type="project" value="UniProtKB-UniRule"/>
</dbReference>
<keyword evidence="4 7" id="KW-0489">Methyltransferase</keyword>
<evidence type="ECO:0000256" key="2">
    <source>
        <dbReference type="ARBA" id="ARBA00005369"/>
    </source>
</evidence>
<comment type="similarity">
    <text evidence="2 7">Belongs to the methyltransferase superfamily. L-isoaspartyl/D-aspartyl protein methyltransferase family.</text>
</comment>
<dbReference type="GO" id="GO:0005737">
    <property type="term" value="C:cytoplasm"/>
    <property type="evidence" value="ECO:0007669"/>
    <property type="project" value="UniProtKB-SubCell"/>
</dbReference>
<accession>A0A0S7YJ58</accession>
<comment type="catalytic activity">
    <reaction evidence="7">
        <text>[protein]-L-isoaspartate + S-adenosyl-L-methionine = [protein]-L-isoaspartate alpha-methyl ester + S-adenosyl-L-homocysteine</text>
        <dbReference type="Rhea" id="RHEA:12705"/>
        <dbReference type="Rhea" id="RHEA-COMP:12143"/>
        <dbReference type="Rhea" id="RHEA-COMP:12144"/>
        <dbReference type="ChEBI" id="CHEBI:57856"/>
        <dbReference type="ChEBI" id="CHEBI:59789"/>
        <dbReference type="ChEBI" id="CHEBI:90596"/>
        <dbReference type="ChEBI" id="CHEBI:90598"/>
        <dbReference type="EC" id="2.1.1.77"/>
    </reaction>
</comment>
<dbReference type="EMBL" id="LJNI01000010">
    <property type="protein sequence ID" value="KPJ74252.1"/>
    <property type="molecule type" value="Genomic_DNA"/>
</dbReference>
<dbReference type="Proteomes" id="UP000051012">
    <property type="component" value="Unassembled WGS sequence"/>
</dbReference>
<keyword evidence="3 7" id="KW-0963">Cytoplasm</keyword>
<keyword evidence="6 7" id="KW-0949">S-adenosyl-L-methionine</keyword>
<keyword evidence="5 7" id="KW-0808">Transferase</keyword>
<evidence type="ECO:0000256" key="4">
    <source>
        <dbReference type="ARBA" id="ARBA00022603"/>
    </source>
</evidence>
<dbReference type="HAMAP" id="MF_00090">
    <property type="entry name" value="PIMT"/>
    <property type="match status" value="1"/>
</dbReference>
<dbReference type="GO" id="GO:0032259">
    <property type="term" value="P:methylation"/>
    <property type="evidence" value="ECO:0007669"/>
    <property type="project" value="UniProtKB-KW"/>
</dbReference>
<reference evidence="8 9" key="1">
    <citation type="journal article" date="2015" name="Microbiome">
        <title>Genomic resolution of linkages in carbon, nitrogen, and sulfur cycling among widespread estuary sediment bacteria.</title>
        <authorList>
            <person name="Baker B.J."/>
            <person name="Lazar C.S."/>
            <person name="Teske A.P."/>
            <person name="Dick G.J."/>
        </authorList>
    </citation>
    <scope>NUCLEOTIDE SEQUENCE [LARGE SCALE GENOMIC DNA]</scope>
    <source>
        <strain evidence="8">DG_78</strain>
    </source>
</reference>
<dbReference type="NCBIfam" id="NF001453">
    <property type="entry name" value="PRK00312.1"/>
    <property type="match status" value="1"/>
</dbReference>
<dbReference type="Pfam" id="PF01135">
    <property type="entry name" value="PCMT"/>
    <property type="match status" value="1"/>
</dbReference>
<comment type="caution">
    <text evidence="8">The sequence shown here is derived from an EMBL/GenBank/DDBJ whole genome shotgun (WGS) entry which is preliminary data.</text>
</comment>
<protein>
    <recommendedName>
        <fullName evidence="7">Protein-L-isoaspartate O-methyltransferase</fullName>
        <ecNumber evidence="7">2.1.1.77</ecNumber>
    </recommendedName>
    <alternativeName>
        <fullName evidence="7">L-isoaspartyl protein carboxyl methyltransferase</fullName>
    </alternativeName>
    <alternativeName>
        <fullName evidence="7">Protein L-isoaspartyl methyltransferase</fullName>
    </alternativeName>
    <alternativeName>
        <fullName evidence="7">Protein-beta-aspartate methyltransferase</fullName>
        <shortName evidence="7">PIMT</shortName>
    </alternativeName>
</protein>
<comment type="subcellular location">
    <subcellularLocation>
        <location evidence="1 7">Cytoplasm</location>
    </subcellularLocation>
</comment>
<evidence type="ECO:0000313" key="8">
    <source>
        <dbReference type="EMBL" id="KPJ74252.1"/>
    </source>
</evidence>
<dbReference type="EC" id="2.1.1.77" evidence="7"/>
<feature type="active site" evidence="7">
    <location>
        <position position="65"/>
    </location>
</feature>
<dbReference type="GO" id="GO:0004719">
    <property type="term" value="F:protein-L-isoaspartate (D-aspartate) O-methyltransferase activity"/>
    <property type="evidence" value="ECO:0007669"/>
    <property type="project" value="UniProtKB-UniRule"/>
</dbReference>
<dbReference type="CDD" id="cd02440">
    <property type="entry name" value="AdoMet_MTases"/>
    <property type="match status" value="1"/>
</dbReference>
<dbReference type="SUPFAM" id="SSF53335">
    <property type="entry name" value="S-adenosyl-L-methionine-dependent methyltransferases"/>
    <property type="match status" value="1"/>
</dbReference>
<evidence type="ECO:0000313" key="9">
    <source>
        <dbReference type="Proteomes" id="UP000051012"/>
    </source>
</evidence>
<dbReference type="AlphaFoldDB" id="A0A0S7YJ58"/>
<evidence type="ECO:0000256" key="1">
    <source>
        <dbReference type="ARBA" id="ARBA00004496"/>
    </source>
</evidence>
<proteinExistence type="inferred from homology"/>
<evidence type="ECO:0000256" key="7">
    <source>
        <dbReference type="HAMAP-Rule" id="MF_00090"/>
    </source>
</evidence>
<gene>
    <name evidence="7" type="primary">pcm</name>
    <name evidence="8" type="ORF">AMJ52_01390</name>
</gene>
<organism evidence="8 9">
    <name type="scientific">candidate division TA06 bacterium DG_78</name>
    <dbReference type="NCBI Taxonomy" id="1703772"/>
    <lineage>
        <taxon>Bacteria</taxon>
        <taxon>Bacteria division TA06</taxon>
    </lineage>
</organism>
<dbReference type="InterPro" id="IPR000682">
    <property type="entry name" value="PCMT"/>
</dbReference>
<dbReference type="Gene3D" id="3.40.50.150">
    <property type="entry name" value="Vaccinia Virus protein VP39"/>
    <property type="match status" value="1"/>
</dbReference>
<evidence type="ECO:0000256" key="5">
    <source>
        <dbReference type="ARBA" id="ARBA00022679"/>
    </source>
</evidence>
<dbReference type="PANTHER" id="PTHR11579:SF0">
    <property type="entry name" value="PROTEIN-L-ISOASPARTATE(D-ASPARTATE) O-METHYLTRANSFERASE"/>
    <property type="match status" value="1"/>
</dbReference>
<dbReference type="InterPro" id="IPR029063">
    <property type="entry name" value="SAM-dependent_MTases_sf"/>
</dbReference>
<sequence>MKKVEEWKFERERMVQEQIIARGVKDERVLEAMREVPRHLFVEKTYYHQVYNDYPLPVGHGQTISQPYMVAVMTELLELKGDENVLEIGTGSGYQTAVLALLCSKVYTMERIAELTKDARSRLEKLGFRNISFMVGDGSIGWPDYAPYKGIIVTAGAPDIPNALIEQLDENGRLVIPVGHEHCQVLNVVKKHKGRIYRKEIFECTFVPLLGKQGWKH</sequence>
<name>A0A0S7YJ58_UNCT6</name>
<dbReference type="FunFam" id="3.40.50.150:FF:000010">
    <property type="entry name" value="Protein-L-isoaspartate O-methyltransferase"/>
    <property type="match status" value="1"/>
</dbReference>
<evidence type="ECO:0000256" key="6">
    <source>
        <dbReference type="ARBA" id="ARBA00022691"/>
    </source>
</evidence>
<evidence type="ECO:0000256" key="3">
    <source>
        <dbReference type="ARBA" id="ARBA00022490"/>
    </source>
</evidence>
<dbReference type="PANTHER" id="PTHR11579">
    <property type="entry name" value="PROTEIN-L-ISOASPARTATE O-METHYLTRANSFERASE"/>
    <property type="match status" value="1"/>
</dbReference>
<dbReference type="NCBIfam" id="TIGR00080">
    <property type="entry name" value="pimt"/>
    <property type="match status" value="1"/>
</dbReference>
<dbReference type="PATRIC" id="fig|1703772.3.peg.418"/>